<comment type="caution">
    <text evidence="3">The sequence shown here is derived from an EMBL/GenBank/DDBJ whole genome shotgun (WGS) entry which is preliminary data.</text>
</comment>
<protein>
    <submittedName>
        <fullName evidence="3">Uncharacterized protein</fullName>
    </submittedName>
</protein>
<evidence type="ECO:0000313" key="2">
    <source>
        <dbReference type="EMBL" id="CAF0910308.1"/>
    </source>
</evidence>
<dbReference type="AlphaFoldDB" id="A0A814B5E4"/>
<dbReference type="Proteomes" id="UP000663870">
    <property type="component" value="Unassembled WGS sequence"/>
</dbReference>
<dbReference type="Proteomes" id="UP000663882">
    <property type="component" value="Unassembled WGS sequence"/>
</dbReference>
<gene>
    <name evidence="6" type="ORF">FNK824_LOCUS10919</name>
    <name evidence="3" type="ORF">JXQ802_LOCUS10303</name>
    <name evidence="7" type="ORF">OTI717_LOCUS16834</name>
    <name evidence="2" type="ORF">PYM288_LOCUS9982</name>
    <name evidence="4" type="ORF">RFH988_LOCUS31669</name>
    <name evidence="5" type="ORF">SEV965_LOCUS30633</name>
</gene>
<proteinExistence type="predicted"/>
<dbReference type="Proteomes" id="UP000663889">
    <property type="component" value="Unassembled WGS sequence"/>
</dbReference>
<dbReference type="EMBL" id="CAJNOH010000152">
    <property type="protein sequence ID" value="CAF0910308.1"/>
    <property type="molecule type" value="Genomic_DNA"/>
</dbReference>
<dbReference type="OrthoDB" id="10040660at2759"/>
<dbReference type="EMBL" id="CAJOBE010001259">
    <property type="protein sequence ID" value="CAF3728182.1"/>
    <property type="molecule type" value="Genomic_DNA"/>
</dbReference>
<feature type="compositionally biased region" description="Basic and acidic residues" evidence="1">
    <location>
        <begin position="139"/>
        <end position="158"/>
    </location>
</feature>
<accession>A0A814B5E4</accession>
<sequence length="158" mass="18846">MATAISSFTPFTFNQQSFFYPTLPSTYPVLSFFNNFNFPQQQQIQPQKEQIQIQPQQQQQQATPIQYVDSGMRSLRPRRKPRIYREVIVLPTPEPTYRQVRYRLPTPERRVVERTVLQKRNGEVVVREQRPKTKARSHSRIDYSSKMESHHSRQVHTD</sequence>
<dbReference type="EMBL" id="CAJNOO010003474">
    <property type="protein sequence ID" value="CAF1338890.1"/>
    <property type="molecule type" value="Genomic_DNA"/>
</dbReference>
<dbReference type="Proteomes" id="UP000663823">
    <property type="component" value="Unassembled WGS sequence"/>
</dbReference>
<organism evidence="3 8">
    <name type="scientific">Rotaria sordida</name>
    <dbReference type="NCBI Taxonomy" id="392033"/>
    <lineage>
        <taxon>Eukaryota</taxon>
        <taxon>Metazoa</taxon>
        <taxon>Spiralia</taxon>
        <taxon>Gnathifera</taxon>
        <taxon>Rotifera</taxon>
        <taxon>Eurotatoria</taxon>
        <taxon>Bdelloidea</taxon>
        <taxon>Philodinida</taxon>
        <taxon>Philodinidae</taxon>
        <taxon>Rotaria</taxon>
    </lineage>
</organism>
<dbReference type="EMBL" id="CAJOAX010002150">
    <property type="protein sequence ID" value="CAF3774353.1"/>
    <property type="molecule type" value="Genomic_DNA"/>
</dbReference>
<dbReference type="EMBL" id="CAJNOU010003342">
    <property type="protein sequence ID" value="CAF1385315.1"/>
    <property type="molecule type" value="Genomic_DNA"/>
</dbReference>
<dbReference type="Proteomes" id="UP000663854">
    <property type="component" value="Unassembled WGS sequence"/>
</dbReference>
<evidence type="ECO:0000256" key="1">
    <source>
        <dbReference type="SAM" id="MobiDB-lite"/>
    </source>
</evidence>
<evidence type="ECO:0000313" key="4">
    <source>
        <dbReference type="EMBL" id="CAF1338890.1"/>
    </source>
</evidence>
<evidence type="ECO:0000313" key="3">
    <source>
        <dbReference type="EMBL" id="CAF0924623.1"/>
    </source>
</evidence>
<evidence type="ECO:0000313" key="7">
    <source>
        <dbReference type="EMBL" id="CAF3774353.1"/>
    </source>
</evidence>
<evidence type="ECO:0000313" key="6">
    <source>
        <dbReference type="EMBL" id="CAF3728182.1"/>
    </source>
</evidence>
<evidence type="ECO:0000313" key="8">
    <source>
        <dbReference type="Proteomes" id="UP000663870"/>
    </source>
</evidence>
<feature type="region of interest" description="Disordered" evidence="1">
    <location>
        <begin position="52"/>
        <end position="76"/>
    </location>
</feature>
<name>A0A814B5E4_9BILA</name>
<evidence type="ECO:0000313" key="5">
    <source>
        <dbReference type="EMBL" id="CAF1385315.1"/>
    </source>
</evidence>
<dbReference type="EMBL" id="CAJNOL010000196">
    <property type="protein sequence ID" value="CAF0924623.1"/>
    <property type="molecule type" value="Genomic_DNA"/>
</dbReference>
<keyword evidence="8" id="KW-1185">Reference proteome</keyword>
<feature type="region of interest" description="Disordered" evidence="1">
    <location>
        <begin position="124"/>
        <end position="158"/>
    </location>
</feature>
<feature type="compositionally biased region" description="Low complexity" evidence="1">
    <location>
        <begin position="52"/>
        <end position="66"/>
    </location>
</feature>
<dbReference type="Proteomes" id="UP000663874">
    <property type="component" value="Unassembled WGS sequence"/>
</dbReference>
<reference evidence="3" key="1">
    <citation type="submission" date="2021-02" db="EMBL/GenBank/DDBJ databases">
        <authorList>
            <person name="Nowell W R."/>
        </authorList>
    </citation>
    <scope>NUCLEOTIDE SEQUENCE</scope>
</reference>